<dbReference type="InterPro" id="IPR020575">
    <property type="entry name" value="Hsp90_N"/>
</dbReference>
<dbReference type="Gene3D" id="3.40.50.11260">
    <property type="match status" value="1"/>
</dbReference>
<feature type="binding site" evidence="7">
    <location>
        <position position="109"/>
    </location>
    <ligand>
        <name>ATP</name>
        <dbReference type="ChEBI" id="CHEBI:30616"/>
    </ligand>
</feature>
<dbReference type="InterPro" id="IPR019805">
    <property type="entry name" value="Heat_shock_protein_90_CS"/>
</dbReference>
<dbReference type="FunFam" id="3.40.50.11260:FF:000005">
    <property type="entry name" value="Heat shock protein 90"/>
    <property type="match status" value="1"/>
</dbReference>
<evidence type="ECO:0000256" key="7">
    <source>
        <dbReference type="PIRSR" id="PIRSR002583-1"/>
    </source>
</evidence>
<feature type="binding site" evidence="7">
    <location>
        <begin position="175"/>
        <end position="176"/>
    </location>
    <ligand>
        <name>ATP</name>
        <dbReference type="ChEBI" id="CHEBI:30616"/>
    </ligand>
</feature>
<dbReference type="EMBL" id="PDCK01000042">
    <property type="protein sequence ID" value="PRQ40538.1"/>
    <property type="molecule type" value="Genomic_DNA"/>
</dbReference>
<sequence>MAPVLSRSLSTASLASLPSLTLRNPNKVLNLRSAFVPQNGLRKGFACGGLKWRLETQNRQVTVRCDAAVAEKEVANTPGEEFQYQAEVSRLMDLIVHSLYSHKEVFLRELVSNASDALDKLRFLSVTEPSLLGDAGELQIRIKPDPENGTITITDTGIGMTKEELIDCLGTIAQSGTSKFLTALKENKDLGADNGLIGQFGVGFYSAFLVADKVVVSTKSPRSDKQYVWESAAESSSYVIREETDPENIISRGTQIKLYLRPDDKYEFSEPARIQSLVKNYSQFVSFPIYTWQEKSRTVEVEEEEEPKEGEERKPEGEKKKKTITEKYWDWELANETKPIWMRSSKEVEKDEYNEFYKKTFNEFLDPLAYTHFTTEGEVEFRSVLYIPGMAPMNNEDIANPKTKNIRLYVKRVFISDDFDGELFPRYLSFVKGVVDSNDLPLNVSREILQESRIVRIMRKRLVRKTFDMIQELSESENKEDYKKLWENFGRFLKLGCIEDSGNHKRITPLLRFYTSKSEEELTSLDEYVENMPETQNAIYYLATDSLKSARSAPFLEKLVQKDIEVLYLVEPIDEVAIQNLQTYKEKKFVDISKEDLELGDEDEVKDRETKQEYTLLCDWIKQQLGDQVAKVQVSKRLSSSPCVLVSGKFGWSANMERLMKAQALGDTSSLEFMRGRRIMEINPDHPIIKDLNAACKNAPESTDAKRAVALLFDTALISSGFTPDSPAELGNKIYEMMAMALGGRWGRLEDEEAEGKAADDNAAESDASAGEASEAEVVEASEVRAESDPWSE</sequence>
<evidence type="ECO:0000256" key="1">
    <source>
        <dbReference type="ARBA" id="ARBA00008239"/>
    </source>
</evidence>
<feature type="binding site" evidence="7">
    <location>
        <position position="254"/>
    </location>
    <ligand>
        <name>ATP</name>
        <dbReference type="ChEBI" id="CHEBI:30616"/>
    </ligand>
</feature>
<evidence type="ECO:0000256" key="6">
    <source>
        <dbReference type="ARBA" id="ARBA00023186"/>
    </source>
</evidence>
<dbReference type="PANTHER" id="PTHR11528">
    <property type="entry name" value="HEAT SHOCK PROTEIN 90 FAMILY MEMBER"/>
    <property type="match status" value="1"/>
</dbReference>
<keyword evidence="11" id="KW-1185">Reference proteome</keyword>
<keyword evidence="4" id="KW-0809">Transit peptide</keyword>
<comment type="caution">
    <text evidence="10">The sequence shown here is derived from an EMBL/GenBank/DDBJ whole genome shotgun (WGS) entry which is preliminary data.</text>
</comment>
<dbReference type="SUPFAM" id="SSF55874">
    <property type="entry name" value="ATPase domain of HSP90 chaperone/DNA topoisomerase II/histidine kinase"/>
    <property type="match status" value="1"/>
</dbReference>
<dbReference type="SMR" id="A0A2P6R2A4"/>
<feature type="binding site" evidence="7">
    <location>
        <position position="446"/>
    </location>
    <ligand>
        <name>ATP</name>
        <dbReference type="ChEBI" id="CHEBI:30616"/>
    </ligand>
</feature>
<reference evidence="10 11" key="1">
    <citation type="journal article" date="2018" name="Nat. Genet.">
        <title>The Rosa genome provides new insights in the design of modern roses.</title>
        <authorList>
            <person name="Bendahmane M."/>
        </authorList>
    </citation>
    <scope>NUCLEOTIDE SEQUENCE [LARGE SCALE GENOMIC DNA]</scope>
    <source>
        <strain evidence="11">cv. Old Blush</strain>
    </source>
</reference>
<feature type="compositionally biased region" description="Basic and acidic residues" evidence="8">
    <location>
        <begin position="310"/>
        <end position="319"/>
    </location>
</feature>
<dbReference type="OrthoDB" id="28737at2759"/>
<dbReference type="InterPro" id="IPR020568">
    <property type="entry name" value="Ribosomal_Su5_D2-typ_SF"/>
</dbReference>
<dbReference type="FunFam" id="3.30.230.80:FF:000005">
    <property type="entry name" value="heat shock protein 90-5, chloroplastic"/>
    <property type="match status" value="1"/>
</dbReference>
<name>A0A2P6R2A4_ROSCH</name>
<dbReference type="GO" id="GO:0005524">
    <property type="term" value="F:ATP binding"/>
    <property type="evidence" value="ECO:0007669"/>
    <property type="project" value="UniProtKB-KW"/>
</dbReference>
<comment type="similarity">
    <text evidence="1">Belongs to the heat shock protein 90 family.</text>
</comment>
<dbReference type="GO" id="GO:0005737">
    <property type="term" value="C:cytoplasm"/>
    <property type="evidence" value="ECO:0007669"/>
    <property type="project" value="UniProtKB-ARBA"/>
</dbReference>
<evidence type="ECO:0000313" key="11">
    <source>
        <dbReference type="Proteomes" id="UP000238479"/>
    </source>
</evidence>
<feature type="region of interest" description="Disordered" evidence="8">
    <location>
        <begin position="298"/>
        <end position="319"/>
    </location>
</feature>
<feature type="binding site" evidence="7">
    <location>
        <position position="155"/>
    </location>
    <ligand>
        <name>ATP</name>
        <dbReference type="ChEBI" id="CHEBI:30616"/>
    </ligand>
</feature>
<dbReference type="CDD" id="cd16927">
    <property type="entry name" value="HATPase_Hsp90-like"/>
    <property type="match status" value="1"/>
</dbReference>
<dbReference type="GO" id="GO:0051082">
    <property type="term" value="F:unfolded protein binding"/>
    <property type="evidence" value="ECO:0007669"/>
    <property type="project" value="InterPro"/>
</dbReference>
<feature type="binding site" evidence="7">
    <location>
        <begin position="199"/>
        <end position="204"/>
    </location>
    <ligand>
        <name>ATP</name>
        <dbReference type="ChEBI" id="CHEBI:30616"/>
    </ligand>
</feature>
<evidence type="ECO:0000256" key="5">
    <source>
        <dbReference type="ARBA" id="ARBA00023016"/>
    </source>
</evidence>
<feature type="binding site" evidence="7">
    <location>
        <position position="113"/>
    </location>
    <ligand>
        <name>ATP</name>
        <dbReference type="ChEBI" id="CHEBI:30616"/>
    </ligand>
</feature>
<evidence type="ECO:0000256" key="3">
    <source>
        <dbReference type="ARBA" id="ARBA00022840"/>
    </source>
</evidence>
<dbReference type="Pfam" id="PF13589">
    <property type="entry name" value="HATPase_c_3"/>
    <property type="match status" value="1"/>
</dbReference>
<gene>
    <name evidence="10" type="ORF">RchiOBHm_Chr4g0437121</name>
</gene>
<feature type="region of interest" description="Disordered" evidence="8">
    <location>
        <begin position="750"/>
        <end position="793"/>
    </location>
</feature>
<dbReference type="SUPFAM" id="SSF54211">
    <property type="entry name" value="Ribosomal protein S5 domain 2-like"/>
    <property type="match status" value="1"/>
</dbReference>
<dbReference type="Gene3D" id="3.30.230.80">
    <property type="match status" value="1"/>
</dbReference>
<dbReference type="PRINTS" id="PR00775">
    <property type="entry name" value="HEATSHOCK90"/>
</dbReference>
<protein>
    <submittedName>
        <fullName evidence="10">Putative Heat shock protein Hsp90 family</fullName>
    </submittedName>
</protein>
<dbReference type="Proteomes" id="UP000238479">
    <property type="component" value="Chromosome 4"/>
</dbReference>
<dbReference type="OMA" id="QFGKHIR"/>
<dbReference type="AlphaFoldDB" id="A0A2P6R2A4"/>
<feature type="domain" description="Histidine kinase/HSP90-like ATPase" evidence="9">
    <location>
        <begin position="102"/>
        <end position="264"/>
    </location>
</feature>
<dbReference type="SUPFAM" id="SSF110942">
    <property type="entry name" value="HSP90 C-terminal domain"/>
    <property type="match status" value="1"/>
</dbReference>
<evidence type="ECO:0000256" key="4">
    <source>
        <dbReference type="ARBA" id="ARBA00022946"/>
    </source>
</evidence>
<evidence type="ECO:0000259" key="9">
    <source>
        <dbReference type="SMART" id="SM00387"/>
    </source>
</evidence>
<dbReference type="GO" id="GO:0016887">
    <property type="term" value="F:ATP hydrolysis activity"/>
    <property type="evidence" value="ECO:0007669"/>
    <property type="project" value="InterPro"/>
</dbReference>
<dbReference type="PIRSF" id="PIRSF002583">
    <property type="entry name" value="Hsp90"/>
    <property type="match status" value="1"/>
</dbReference>
<evidence type="ECO:0000256" key="2">
    <source>
        <dbReference type="ARBA" id="ARBA00022741"/>
    </source>
</evidence>
<organism evidence="10 11">
    <name type="scientific">Rosa chinensis</name>
    <name type="common">China rose</name>
    <dbReference type="NCBI Taxonomy" id="74649"/>
    <lineage>
        <taxon>Eukaryota</taxon>
        <taxon>Viridiplantae</taxon>
        <taxon>Streptophyta</taxon>
        <taxon>Embryophyta</taxon>
        <taxon>Tracheophyta</taxon>
        <taxon>Spermatophyta</taxon>
        <taxon>Magnoliopsida</taxon>
        <taxon>eudicotyledons</taxon>
        <taxon>Gunneridae</taxon>
        <taxon>Pentapetalae</taxon>
        <taxon>rosids</taxon>
        <taxon>fabids</taxon>
        <taxon>Rosales</taxon>
        <taxon>Rosaceae</taxon>
        <taxon>Rosoideae</taxon>
        <taxon>Rosoideae incertae sedis</taxon>
        <taxon>Rosa</taxon>
    </lineage>
</organism>
<keyword evidence="5 10" id="KW-0346">Stress response</keyword>
<dbReference type="NCBIfam" id="NF003555">
    <property type="entry name" value="PRK05218.1"/>
    <property type="match status" value="1"/>
</dbReference>
<dbReference type="InterPro" id="IPR036890">
    <property type="entry name" value="HATPase_C_sf"/>
</dbReference>
<dbReference type="InterPro" id="IPR001404">
    <property type="entry name" value="Hsp90_fam"/>
</dbReference>
<dbReference type="HAMAP" id="MF_00505">
    <property type="entry name" value="HSP90"/>
    <property type="match status" value="1"/>
</dbReference>
<feature type="binding site" evidence="7">
    <location>
        <position position="160"/>
    </location>
    <ligand>
        <name>ATP</name>
        <dbReference type="ChEBI" id="CHEBI:30616"/>
    </ligand>
</feature>
<dbReference type="GO" id="GO:0140662">
    <property type="term" value="F:ATP-dependent protein folding chaperone"/>
    <property type="evidence" value="ECO:0007669"/>
    <property type="project" value="InterPro"/>
</dbReference>
<dbReference type="FunFam" id="3.30.565.10:FF:000024">
    <property type="entry name" value="heat shock protein 90-5, chloroplastic"/>
    <property type="match status" value="1"/>
</dbReference>
<dbReference type="Gramene" id="PRQ40538">
    <property type="protein sequence ID" value="PRQ40538"/>
    <property type="gene ID" value="RchiOBHm_Chr4g0437121"/>
</dbReference>
<keyword evidence="3 7" id="KW-0067">ATP-binding</keyword>
<dbReference type="SMART" id="SM00387">
    <property type="entry name" value="HATPase_c"/>
    <property type="match status" value="1"/>
</dbReference>
<dbReference type="Gene3D" id="1.20.120.790">
    <property type="entry name" value="Heat shock protein 90, C-terminal domain"/>
    <property type="match status" value="1"/>
</dbReference>
<dbReference type="InterPro" id="IPR003594">
    <property type="entry name" value="HATPase_dom"/>
</dbReference>
<dbReference type="InterPro" id="IPR037196">
    <property type="entry name" value="HSP90_C"/>
</dbReference>
<dbReference type="Gene3D" id="3.30.565.10">
    <property type="entry name" value="Histidine kinase-like ATPase, C-terminal domain"/>
    <property type="match status" value="1"/>
</dbReference>
<dbReference type="PROSITE" id="PS00298">
    <property type="entry name" value="HSP90"/>
    <property type="match status" value="1"/>
</dbReference>
<keyword evidence="6" id="KW-0143">Chaperone</keyword>
<dbReference type="Pfam" id="PF00183">
    <property type="entry name" value="HSP90"/>
    <property type="match status" value="1"/>
</dbReference>
<accession>A0A2P6R2A4</accession>
<evidence type="ECO:0000256" key="8">
    <source>
        <dbReference type="SAM" id="MobiDB-lite"/>
    </source>
</evidence>
<feature type="compositionally biased region" description="Basic and acidic residues" evidence="8">
    <location>
        <begin position="782"/>
        <end position="793"/>
    </location>
</feature>
<proteinExistence type="inferred from homology"/>
<dbReference type="FunFam" id="1.20.120.790:FF:000001">
    <property type="entry name" value="Heat shock protein 90 alpha"/>
    <property type="match status" value="1"/>
</dbReference>
<dbReference type="STRING" id="74649.A0A2P6R2A4"/>
<keyword evidence="2 7" id="KW-0547">Nucleotide-binding</keyword>
<evidence type="ECO:0000313" key="10">
    <source>
        <dbReference type="EMBL" id="PRQ40538.1"/>
    </source>
</evidence>